<evidence type="ECO:0000256" key="1">
    <source>
        <dbReference type="SAM" id="MobiDB-lite"/>
    </source>
</evidence>
<feature type="region of interest" description="Disordered" evidence="1">
    <location>
        <begin position="188"/>
        <end position="217"/>
    </location>
</feature>
<dbReference type="Proteomes" id="UP000011124">
    <property type="component" value="Chromosome"/>
</dbReference>
<dbReference type="HOGENOM" id="CLU_574767_0_0_9"/>
<name>C9LUA2_SELS3</name>
<feature type="domain" description="Bacterial shufflon protein N-terminal" evidence="2">
    <location>
        <begin position="289"/>
        <end position="334"/>
    </location>
</feature>
<feature type="compositionally biased region" description="Low complexity" evidence="1">
    <location>
        <begin position="195"/>
        <end position="217"/>
    </location>
</feature>
<sequence length="475" mass="51295">MAKTNFQIFNEENAPERTYNDSEYKEATQRLGGVMPGMALSRMHNKMYYQWSAMCKAIANLIVNHGHDCMDSDVAGITRYLDETITNAADTEVKKHRTKTPLDHPDGSVTTAKLADKSVTSAKLAVSAGELGAYTKAETDARLNTKAPLSHGHHIPTPEAANNTRFLRNDNSWAAVTPGNIGAYTKTETDERLASKAPLASPALTGTPTAPTAGRGTNSTQIATTAFVVQAITALINGAPGALDTLQELAKALGNDANFAATVTNALAGKVAKSGDTMTGRLTAPSVLVDDWFRALGDCGLLFEKYGGGWHMTDNEWIRAYNGKNIYTTGKIRCNAGFEGSLRGTADNANKLGDKSLQWMLEQIKAANTGIVASNLQQNGWIKFANGIILQWGSWGESVQEKSQWFTFPLAFPSRCFKAIVGTSLLQEHINADLGYQVIALERTRAKIMTQHFSTHILNVLGQIKAAPEFIAIGI</sequence>
<dbReference type="InterPro" id="IPR051934">
    <property type="entry name" value="Phage_Tail_Fiber_Structural"/>
</dbReference>
<evidence type="ECO:0000259" key="2">
    <source>
        <dbReference type="Pfam" id="PF04917"/>
    </source>
</evidence>
<dbReference type="EMBL" id="CP002637">
    <property type="protein sequence ID" value="AEC00272.1"/>
    <property type="molecule type" value="Genomic_DNA"/>
</dbReference>
<dbReference type="PANTHER" id="PTHR35191:SF1">
    <property type="entry name" value="PROPHAGE SIDE TAIL FIBER PROTEIN HOMOLOG STFQ-RELATED"/>
    <property type="match status" value="1"/>
</dbReference>
<reference evidence="4 7" key="2">
    <citation type="submission" date="2011-04" db="EMBL/GenBank/DDBJ databases">
        <title>The complete genome of Selenomonas sputigena DSM 20758.</title>
        <authorList>
            <consortium name="US DOE Joint Genome Institute (JGI-PGF)"/>
            <person name="Lucas S."/>
            <person name="Copeland A."/>
            <person name="Lapidus A."/>
            <person name="Bruce D."/>
            <person name="Goodwin L."/>
            <person name="Pitluck S."/>
            <person name="Peters L."/>
            <person name="Kyrpides N."/>
            <person name="Mavromatis K."/>
            <person name="Ivanova N."/>
            <person name="Ovchinnikova G."/>
            <person name="Teshima H."/>
            <person name="Detter J.C."/>
            <person name="Tapia R."/>
            <person name="Han C."/>
            <person name="Land M."/>
            <person name="Hauser L."/>
            <person name="Markowitz V."/>
            <person name="Cheng J.-F."/>
            <person name="Hugenholtz P."/>
            <person name="Woyke T."/>
            <person name="Wu D."/>
            <person name="Gronow S."/>
            <person name="Wellnitz S."/>
            <person name="Schneider S."/>
            <person name="Klenk H.-P."/>
            <person name="Eisen J.A."/>
        </authorList>
    </citation>
    <scope>NUCLEOTIDE SEQUENCE [LARGE SCALE GENOMIC DNA]</scope>
    <source>
        <strain evidence="4">ATCC 35185</strain>
        <strain evidence="7">ATCC 35185 / DSM 20758 / VPI D19B-28</strain>
    </source>
</reference>
<dbReference type="EMBL" id="ACKP02000015">
    <property type="protein sequence ID" value="EEX77633.1"/>
    <property type="molecule type" value="Genomic_DNA"/>
</dbReference>
<gene>
    <name evidence="4" type="ordered locus">Selsp_1313</name>
    <name evidence="5" type="ORF">SELSPUOL_00909</name>
</gene>
<dbReference type="Pfam" id="PF21882">
    <property type="entry name" value="Gp53-like_C"/>
    <property type="match status" value="1"/>
</dbReference>
<protein>
    <submittedName>
        <fullName evidence="4">Shufflon domain protein</fullName>
    </submittedName>
</protein>
<proteinExistence type="predicted"/>
<dbReference type="AlphaFoldDB" id="C9LUA2"/>
<dbReference type="Proteomes" id="UP000003505">
    <property type="component" value="Unassembled WGS sequence"/>
</dbReference>
<dbReference type="InterPro" id="IPR007001">
    <property type="entry name" value="Shufflon_N"/>
</dbReference>
<accession>C9LUA2</accession>
<dbReference type="Pfam" id="PF04917">
    <property type="entry name" value="Shufflon_N"/>
    <property type="match status" value="1"/>
</dbReference>
<dbReference type="eggNOG" id="COG5301">
    <property type="taxonomic scope" value="Bacteria"/>
</dbReference>
<evidence type="ECO:0000259" key="3">
    <source>
        <dbReference type="Pfam" id="PF21882"/>
    </source>
</evidence>
<feature type="domain" description="Putative tail fiber protein gp53-like C-terminal" evidence="3">
    <location>
        <begin position="383"/>
        <end position="474"/>
    </location>
</feature>
<reference evidence="5 6" key="1">
    <citation type="submission" date="2009-09" db="EMBL/GenBank/DDBJ databases">
        <authorList>
            <person name="Weinstock G."/>
            <person name="Sodergren E."/>
            <person name="Clifton S."/>
            <person name="Fulton L."/>
            <person name="Fulton B."/>
            <person name="Courtney L."/>
            <person name="Fronick C."/>
            <person name="Harrison M."/>
            <person name="Strong C."/>
            <person name="Farmer C."/>
            <person name="Delahaunty K."/>
            <person name="Markovic C."/>
            <person name="Hall O."/>
            <person name="Minx P."/>
            <person name="Tomlinson C."/>
            <person name="Mitreva M."/>
            <person name="Nelson J."/>
            <person name="Hou S."/>
            <person name="Wollam A."/>
            <person name="Pepin K.H."/>
            <person name="Johnson M."/>
            <person name="Bhonagiri V."/>
            <person name="Nash W.E."/>
            <person name="Warren W."/>
            <person name="Chinwalla A."/>
            <person name="Mardis E.R."/>
            <person name="Wilson R.K."/>
        </authorList>
    </citation>
    <scope>NUCLEOTIDE SEQUENCE [LARGE SCALE GENOMIC DNA]</scope>
    <source>
        <strain evidence="5">ATCC 35185</strain>
        <strain evidence="6">ATCC 35185 / DSM 20758 / VPI D19B-28</strain>
    </source>
</reference>
<dbReference type="RefSeq" id="WP_006192107.1">
    <property type="nucleotide sequence ID" value="NC_015437.1"/>
</dbReference>
<organism evidence="5 6">
    <name type="scientific">Selenomonas sputigena (strain ATCC 35185 / DSM 20758 / CCUG 44933 / VPI D19B-28)</name>
    <dbReference type="NCBI Taxonomy" id="546271"/>
    <lineage>
        <taxon>Bacteria</taxon>
        <taxon>Bacillati</taxon>
        <taxon>Bacillota</taxon>
        <taxon>Negativicutes</taxon>
        <taxon>Selenomonadales</taxon>
        <taxon>Selenomonadaceae</taxon>
        <taxon>Selenomonas</taxon>
    </lineage>
</organism>
<dbReference type="STRING" id="546271.Selsp_1313"/>
<keyword evidence="7" id="KW-1185">Reference proteome</keyword>
<dbReference type="OrthoDB" id="2650917at2"/>
<dbReference type="InterPro" id="IPR054075">
    <property type="entry name" value="Gp53-like_C"/>
</dbReference>
<evidence type="ECO:0000313" key="7">
    <source>
        <dbReference type="Proteomes" id="UP000011124"/>
    </source>
</evidence>
<evidence type="ECO:0000313" key="4">
    <source>
        <dbReference type="EMBL" id="AEC00272.1"/>
    </source>
</evidence>
<evidence type="ECO:0000313" key="6">
    <source>
        <dbReference type="Proteomes" id="UP000003505"/>
    </source>
</evidence>
<dbReference type="KEGG" id="ssg:Selsp_1313"/>
<dbReference type="Gene3D" id="2.60.40.3940">
    <property type="match status" value="1"/>
</dbReference>
<evidence type="ECO:0000313" key="5">
    <source>
        <dbReference type="EMBL" id="EEX77633.1"/>
    </source>
</evidence>
<dbReference type="PANTHER" id="PTHR35191">
    <property type="entry name" value="PROPHAGE SIDE TAIL FIBER PROTEIN HOMOLOG STFQ-RELATED"/>
    <property type="match status" value="1"/>
</dbReference>